<dbReference type="EMBL" id="VSSQ01107109">
    <property type="protein sequence ID" value="MPN46441.1"/>
    <property type="molecule type" value="Genomic_DNA"/>
</dbReference>
<reference evidence="1" key="1">
    <citation type="submission" date="2019-08" db="EMBL/GenBank/DDBJ databases">
        <authorList>
            <person name="Kucharzyk K."/>
            <person name="Murdoch R.W."/>
            <person name="Higgins S."/>
            <person name="Loffler F."/>
        </authorList>
    </citation>
    <scope>NUCLEOTIDE SEQUENCE</scope>
</reference>
<name>A0A645I564_9ZZZZ</name>
<sequence>MEGVELPALRGTKAFAQVVGSSNLACPTPLELILHHHILKPRFNHRLAGQLSLVSDQGLRRKQGELGIIGAPGGSGVEVGDEPVGLPICLHPGCIPKTVSYCEPNQGPYSLLPHQRPVGHQC</sequence>
<gene>
    <name evidence="1" type="ORF">SDC9_194027</name>
</gene>
<dbReference type="AlphaFoldDB" id="A0A645I564"/>
<comment type="caution">
    <text evidence="1">The sequence shown here is derived from an EMBL/GenBank/DDBJ whole genome shotgun (WGS) entry which is preliminary data.</text>
</comment>
<protein>
    <submittedName>
        <fullName evidence="1">Uncharacterized protein</fullName>
    </submittedName>
</protein>
<organism evidence="1">
    <name type="scientific">bioreactor metagenome</name>
    <dbReference type="NCBI Taxonomy" id="1076179"/>
    <lineage>
        <taxon>unclassified sequences</taxon>
        <taxon>metagenomes</taxon>
        <taxon>ecological metagenomes</taxon>
    </lineage>
</organism>
<accession>A0A645I564</accession>
<evidence type="ECO:0000313" key="1">
    <source>
        <dbReference type="EMBL" id="MPN46441.1"/>
    </source>
</evidence>
<proteinExistence type="predicted"/>